<keyword evidence="3" id="KW-1003">Cell membrane</keyword>
<dbReference type="RefSeq" id="WP_095978281.1">
    <property type="nucleotide sequence ID" value="NZ_CP022163.1"/>
</dbReference>
<dbReference type="OrthoDB" id="9807187at2"/>
<organism evidence="7 8">
    <name type="scientific">Melittangium boletus DSM 14713</name>
    <dbReference type="NCBI Taxonomy" id="1294270"/>
    <lineage>
        <taxon>Bacteria</taxon>
        <taxon>Pseudomonadati</taxon>
        <taxon>Myxococcota</taxon>
        <taxon>Myxococcia</taxon>
        <taxon>Myxococcales</taxon>
        <taxon>Cystobacterineae</taxon>
        <taxon>Archangiaceae</taxon>
        <taxon>Melittangium</taxon>
    </lineage>
</organism>
<dbReference type="InterPro" id="IPR002758">
    <property type="entry name" value="Cation_antiport_E"/>
</dbReference>
<evidence type="ECO:0000256" key="4">
    <source>
        <dbReference type="ARBA" id="ARBA00022692"/>
    </source>
</evidence>
<protein>
    <submittedName>
        <fullName evidence="7">Cation antiporter</fullName>
    </submittedName>
</protein>
<keyword evidence="8" id="KW-1185">Reference proteome</keyword>
<keyword evidence="5" id="KW-1133">Transmembrane helix</keyword>
<gene>
    <name evidence="7" type="ORF">MEBOL_003202</name>
</gene>
<reference evidence="7 8" key="1">
    <citation type="submission" date="2017-06" db="EMBL/GenBank/DDBJ databases">
        <authorList>
            <person name="Kim H.J."/>
            <person name="Triplett B.A."/>
        </authorList>
    </citation>
    <scope>NUCLEOTIDE SEQUENCE [LARGE SCALE GENOMIC DNA]</scope>
    <source>
        <strain evidence="7 8">DSM 14713</strain>
    </source>
</reference>
<comment type="subcellular location">
    <subcellularLocation>
        <location evidence="1">Cell membrane</location>
        <topology evidence="1">Multi-pass membrane protein</topology>
    </subcellularLocation>
</comment>
<keyword evidence="6" id="KW-0472">Membrane</keyword>
<evidence type="ECO:0000313" key="7">
    <source>
        <dbReference type="EMBL" id="ATB29747.1"/>
    </source>
</evidence>
<evidence type="ECO:0000256" key="6">
    <source>
        <dbReference type="ARBA" id="ARBA00023136"/>
    </source>
</evidence>
<evidence type="ECO:0000256" key="3">
    <source>
        <dbReference type="ARBA" id="ARBA00022475"/>
    </source>
</evidence>
<dbReference type="KEGG" id="mbd:MEBOL_003202"/>
<accession>A0A250IF24</accession>
<comment type="similarity">
    <text evidence="2">Belongs to the CPA3 antiporters (TC 2.A.63) subunit E family.</text>
</comment>
<dbReference type="Proteomes" id="UP000217289">
    <property type="component" value="Chromosome"/>
</dbReference>
<evidence type="ECO:0000256" key="2">
    <source>
        <dbReference type="ARBA" id="ARBA00006228"/>
    </source>
</evidence>
<dbReference type="GO" id="GO:0008324">
    <property type="term" value="F:monoatomic cation transmembrane transporter activity"/>
    <property type="evidence" value="ECO:0007669"/>
    <property type="project" value="InterPro"/>
</dbReference>
<sequence length="163" mass="18151">MTRWVGPWLLLTCVFLLMVGNVDPWNVLVGAGVAAALLRWSGRWLMDGRPPGKLGPRRVWGFGVLALAVLADVVRGTWRMMHVILGPSPGAKQGVVEVPLGERTEGGARVSALVASMAPGSVLLDIDWERRVMRFHMVDASRADEFRADMERFYRERQRAVFP</sequence>
<evidence type="ECO:0000256" key="1">
    <source>
        <dbReference type="ARBA" id="ARBA00004651"/>
    </source>
</evidence>
<dbReference type="PANTHER" id="PTHR34584:SF1">
    <property type="entry name" value="NA(+)_H(+) ANTIPORTER SUBUNIT E1"/>
    <property type="match status" value="1"/>
</dbReference>
<evidence type="ECO:0000256" key="5">
    <source>
        <dbReference type="ARBA" id="ARBA00022989"/>
    </source>
</evidence>
<keyword evidence="4" id="KW-0812">Transmembrane</keyword>
<proteinExistence type="inferred from homology"/>
<evidence type="ECO:0000313" key="8">
    <source>
        <dbReference type="Proteomes" id="UP000217289"/>
    </source>
</evidence>
<name>A0A250IF24_9BACT</name>
<dbReference type="PANTHER" id="PTHR34584">
    <property type="entry name" value="NA(+)/H(+) ANTIPORTER SUBUNIT E1"/>
    <property type="match status" value="1"/>
</dbReference>
<dbReference type="EMBL" id="CP022163">
    <property type="protein sequence ID" value="ATB29747.1"/>
    <property type="molecule type" value="Genomic_DNA"/>
</dbReference>
<dbReference type="Pfam" id="PF01899">
    <property type="entry name" value="MNHE"/>
    <property type="match status" value="1"/>
</dbReference>
<dbReference type="GO" id="GO:0005886">
    <property type="term" value="C:plasma membrane"/>
    <property type="evidence" value="ECO:0007669"/>
    <property type="project" value="UniProtKB-SubCell"/>
</dbReference>
<dbReference type="AlphaFoldDB" id="A0A250IF24"/>